<gene>
    <name evidence="2" type="ORF">CHS0354_012959</name>
</gene>
<comment type="caution">
    <text evidence="2">The sequence shown here is derived from an EMBL/GenBank/DDBJ whole genome shotgun (WGS) entry which is preliminary data.</text>
</comment>
<dbReference type="AlphaFoldDB" id="A0AAE0SMG1"/>
<feature type="signal peptide" evidence="1">
    <location>
        <begin position="1"/>
        <end position="16"/>
    </location>
</feature>
<organism evidence="2 3">
    <name type="scientific">Potamilus streckersoni</name>
    <dbReference type="NCBI Taxonomy" id="2493646"/>
    <lineage>
        <taxon>Eukaryota</taxon>
        <taxon>Metazoa</taxon>
        <taxon>Spiralia</taxon>
        <taxon>Lophotrochozoa</taxon>
        <taxon>Mollusca</taxon>
        <taxon>Bivalvia</taxon>
        <taxon>Autobranchia</taxon>
        <taxon>Heteroconchia</taxon>
        <taxon>Palaeoheterodonta</taxon>
        <taxon>Unionida</taxon>
        <taxon>Unionoidea</taxon>
        <taxon>Unionidae</taxon>
        <taxon>Ambleminae</taxon>
        <taxon>Lampsilini</taxon>
        <taxon>Potamilus</taxon>
    </lineage>
</organism>
<evidence type="ECO:0000313" key="3">
    <source>
        <dbReference type="Proteomes" id="UP001195483"/>
    </source>
</evidence>
<sequence>MRKTVLLIGLAGLCLAFPHLQVSERDIDGSVDIFKIKQAAKMSLDEGPDDARGCTGAHVEGIVQVKSLGPLIGRETGTKYQVDLVIITADEEAVCCSTEVEFHDSGFLYAKYCTCTS</sequence>
<evidence type="ECO:0000313" key="2">
    <source>
        <dbReference type="EMBL" id="KAK3594393.1"/>
    </source>
</evidence>
<reference evidence="2" key="3">
    <citation type="submission" date="2023-05" db="EMBL/GenBank/DDBJ databases">
        <authorList>
            <person name="Smith C.H."/>
        </authorList>
    </citation>
    <scope>NUCLEOTIDE SEQUENCE</scope>
    <source>
        <strain evidence="2">CHS0354</strain>
        <tissue evidence="2">Mantle</tissue>
    </source>
</reference>
<protein>
    <submittedName>
        <fullName evidence="2">Uncharacterized protein</fullName>
    </submittedName>
</protein>
<feature type="chain" id="PRO_5042055204" evidence="1">
    <location>
        <begin position="17"/>
        <end position="117"/>
    </location>
</feature>
<keyword evidence="1" id="KW-0732">Signal</keyword>
<accession>A0AAE0SMG1</accession>
<reference evidence="2" key="1">
    <citation type="journal article" date="2021" name="Genome Biol. Evol.">
        <title>A High-Quality Reference Genome for a Parasitic Bivalve with Doubly Uniparental Inheritance (Bivalvia: Unionida).</title>
        <authorList>
            <person name="Smith C.H."/>
        </authorList>
    </citation>
    <scope>NUCLEOTIDE SEQUENCE</scope>
    <source>
        <strain evidence="2">CHS0354</strain>
    </source>
</reference>
<reference evidence="2" key="2">
    <citation type="journal article" date="2021" name="Genome Biol. Evol.">
        <title>Developing a high-quality reference genome for a parasitic bivalve with doubly uniparental inheritance (Bivalvia: Unionida).</title>
        <authorList>
            <person name="Smith C.H."/>
        </authorList>
    </citation>
    <scope>NUCLEOTIDE SEQUENCE</scope>
    <source>
        <strain evidence="2">CHS0354</strain>
        <tissue evidence="2">Mantle</tissue>
    </source>
</reference>
<name>A0AAE0SMG1_9BIVA</name>
<proteinExistence type="predicted"/>
<dbReference type="Proteomes" id="UP001195483">
    <property type="component" value="Unassembled WGS sequence"/>
</dbReference>
<dbReference type="EMBL" id="JAEAOA010000784">
    <property type="protein sequence ID" value="KAK3594393.1"/>
    <property type="molecule type" value="Genomic_DNA"/>
</dbReference>
<keyword evidence="3" id="KW-1185">Reference proteome</keyword>
<evidence type="ECO:0000256" key="1">
    <source>
        <dbReference type="SAM" id="SignalP"/>
    </source>
</evidence>